<reference evidence="3 4" key="1">
    <citation type="journal article" date="2003" name="Proc. Natl. Acad. Sci. U.S.A.">
        <title>Complete genome sequence of the marine planctomycete Pirellula sp. strain 1.</title>
        <authorList>
            <person name="Gloeckner F.O."/>
            <person name="Kube M."/>
            <person name="Bauer M."/>
            <person name="Teeling H."/>
            <person name="Lombardot T."/>
            <person name="Ludwig W."/>
            <person name="Gade D."/>
            <person name="Beck A."/>
            <person name="Borzym K."/>
            <person name="Heitmann K."/>
            <person name="Rabus R."/>
            <person name="Schlesner H."/>
            <person name="Amann R."/>
            <person name="Reinhardt R."/>
        </authorList>
    </citation>
    <scope>NUCLEOTIDE SEQUENCE [LARGE SCALE GENOMIC DNA]</scope>
    <source>
        <strain evidence="4">DSM 10527 / NCIMB 13988 / SH1</strain>
    </source>
</reference>
<dbReference type="EC" id="3.1.1.3" evidence="3"/>
<dbReference type="GO" id="GO:0004806">
    <property type="term" value="F:triacylglycerol lipase activity"/>
    <property type="evidence" value="ECO:0007669"/>
    <property type="project" value="UniProtKB-EC"/>
</dbReference>
<dbReference type="CDD" id="cd00519">
    <property type="entry name" value="Lipase_3"/>
    <property type="match status" value="1"/>
</dbReference>
<dbReference type="SUPFAM" id="SSF53474">
    <property type="entry name" value="alpha/beta-Hydrolases"/>
    <property type="match status" value="1"/>
</dbReference>
<evidence type="ECO:0000313" key="4">
    <source>
        <dbReference type="Proteomes" id="UP000001025"/>
    </source>
</evidence>
<gene>
    <name evidence="3" type="ordered locus">RB5993</name>
</gene>
<evidence type="ECO:0000256" key="1">
    <source>
        <dbReference type="SAM" id="MobiDB-lite"/>
    </source>
</evidence>
<dbReference type="KEGG" id="rba:RB5993"/>
<dbReference type="InterPro" id="IPR029058">
    <property type="entry name" value="AB_hydrolase_fold"/>
</dbReference>
<dbReference type="InterPro" id="IPR002921">
    <property type="entry name" value="Fungal_lipase-type"/>
</dbReference>
<dbReference type="AlphaFoldDB" id="Q7UQZ0"/>
<evidence type="ECO:0000259" key="2">
    <source>
        <dbReference type="Pfam" id="PF01764"/>
    </source>
</evidence>
<feature type="domain" description="Fungal lipase-type" evidence="2">
    <location>
        <begin position="125"/>
        <end position="250"/>
    </location>
</feature>
<dbReference type="PANTHER" id="PTHR45856">
    <property type="entry name" value="ALPHA/BETA-HYDROLASES SUPERFAMILY PROTEIN"/>
    <property type="match status" value="1"/>
</dbReference>
<feature type="region of interest" description="Disordered" evidence="1">
    <location>
        <begin position="317"/>
        <end position="342"/>
    </location>
</feature>
<dbReference type="STRING" id="243090.RB5993"/>
<protein>
    <submittedName>
        <fullName evidence="3">Probable lipase</fullName>
        <ecNumber evidence="3">3.1.1.3</ecNumber>
    </submittedName>
</protein>
<dbReference type="EnsemblBacteria" id="CAD74552">
    <property type="protein sequence ID" value="CAD74552"/>
    <property type="gene ID" value="RB5993"/>
</dbReference>
<dbReference type="PATRIC" id="fig|243090.15.peg.2891"/>
<organism evidence="3 4">
    <name type="scientific">Rhodopirellula baltica (strain DSM 10527 / NCIMB 13988 / SH1)</name>
    <dbReference type="NCBI Taxonomy" id="243090"/>
    <lineage>
        <taxon>Bacteria</taxon>
        <taxon>Pseudomonadati</taxon>
        <taxon>Planctomycetota</taxon>
        <taxon>Planctomycetia</taxon>
        <taxon>Pirellulales</taxon>
        <taxon>Pirellulaceae</taxon>
        <taxon>Rhodopirellula</taxon>
    </lineage>
</organism>
<dbReference type="Proteomes" id="UP000001025">
    <property type="component" value="Chromosome"/>
</dbReference>
<keyword evidence="4" id="KW-1185">Reference proteome</keyword>
<dbReference type="ESTHER" id="rhoba-q7uqz0">
    <property type="family name" value="Lipase_3"/>
</dbReference>
<dbReference type="PANTHER" id="PTHR45856:SF24">
    <property type="entry name" value="FUNGAL LIPASE-LIKE DOMAIN-CONTAINING PROTEIN"/>
    <property type="match status" value="1"/>
</dbReference>
<dbReference type="GO" id="GO:0006629">
    <property type="term" value="P:lipid metabolic process"/>
    <property type="evidence" value="ECO:0007669"/>
    <property type="project" value="InterPro"/>
</dbReference>
<dbReference type="Gene3D" id="3.40.50.1820">
    <property type="entry name" value="alpha/beta hydrolase"/>
    <property type="match status" value="1"/>
</dbReference>
<dbReference type="eggNOG" id="COG3675">
    <property type="taxonomic scope" value="Bacteria"/>
</dbReference>
<proteinExistence type="predicted"/>
<dbReference type="InParanoid" id="Q7UQZ0"/>
<accession>Q7UQZ0</accession>
<sequence length="342" mass="38455">MHLAEIRTPIPLCQRVWHNEVADLLIRNGVIQMSKPSDALELKPIAGVVQDPNEVPVVVHSDVKGAIEDMTFLQKSLLFAELAMVAYNDEREATVAAAMVGFSDVTFFDHDGSQAYRFRNDHDCVIACRGTEPNEWNDIRADANAASVLAETAGKVHRGFKTEVDDLWPMLETALVGNEQPVWFCGHSLGGAMATICAGRCYLSHIKSVPRGLFTYGSPRVGDKRYINYVELPHYRYVNNNDIVTRVPPAWMGYRHCGTEVYINRNGRIGHLGMIRKRRDRWHGFLRGLKRFRVDHFSDHPLHNYIDPILEAVRKEQDAMGRGESAVDASDLTGQDPKTEAS</sequence>
<dbReference type="Pfam" id="PF01764">
    <property type="entry name" value="Lipase_3"/>
    <property type="match status" value="1"/>
</dbReference>
<evidence type="ECO:0000313" key="3">
    <source>
        <dbReference type="EMBL" id="CAD74552.1"/>
    </source>
</evidence>
<dbReference type="InterPro" id="IPR051218">
    <property type="entry name" value="Sec_MonoDiacylglyc_Lipase"/>
</dbReference>
<dbReference type="EMBL" id="BX294143">
    <property type="protein sequence ID" value="CAD74552.1"/>
    <property type="molecule type" value="Genomic_DNA"/>
</dbReference>
<dbReference type="HOGENOM" id="CLU_032957_4_0_0"/>
<name>Q7UQZ0_RHOBA</name>
<dbReference type="OrthoDB" id="5522031at2"/>
<keyword evidence="3" id="KW-0378">Hydrolase</keyword>